<evidence type="ECO:0000259" key="2">
    <source>
        <dbReference type="PROSITE" id="PS50093"/>
    </source>
</evidence>
<dbReference type="RefSeq" id="WP_035073307.1">
    <property type="nucleotide sequence ID" value="NZ_JMIH01000016.1"/>
</dbReference>
<dbReference type="InterPro" id="IPR013783">
    <property type="entry name" value="Ig-like_fold"/>
</dbReference>
<gene>
    <name evidence="3" type="ORF">EL17_09165</name>
</gene>
<dbReference type="SUPFAM" id="SSF49299">
    <property type="entry name" value="PKD domain"/>
    <property type="match status" value="1"/>
</dbReference>
<dbReference type="Proteomes" id="UP000027821">
    <property type="component" value="Unassembled WGS sequence"/>
</dbReference>
<feature type="domain" description="PKD" evidence="2">
    <location>
        <begin position="62"/>
        <end position="92"/>
    </location>
</feature>
<dbReference type="InterPro" id="IPR022409">
    <property type="entry name" value="PKD/Chitinase_dom"/>
</dbReference>
<evidence type="ECO:0000313" key="3">
    <source>
        <dbReference type="EMBL" id="KEO74292.1"/>
    </source>
</evidence>
<dbReference type="Gene3D" id="2.60.120.260">
    <property type="entry name" value="Galactose-binding domain-like"/>
    <property type="match status" value="1"/>
</dbReference>
<organism evidence="3 4">
    <name type="scientific">Anditalea andensis</name>
    <dbReference type="NCBI Taxonomy" id="1048983"/>
    <lineage>
        <taxon>Bacteria</taxon>
        <taxon>Pseudomonadati</taxon>
        <taxon>Bacteroidota</taxon>
        <taxon>Cytophagia</taxon>
        <taxon>Cytophagales</taxon>
        <taxon>Cytophagaceae</taxon>
        <taxon>Anditalea</taxon>
    </lineage>
</organism>
<dbReference type="InterPro" id="IPR035986">
    <property type="entry name" value="PKD_dom_sf"/>
</dbReference>
<dbReference type="InterPro" id="IPR000601">
    <property type="entry name" value="PKD_dom"/>
</dbReference>
<keyword evidence="1" id="KW-0732">Signal</keyword>
<dbReference type="PROSITE" id="PS50093">
    <property type="entry name" value="PKD"/>
    <property type="match status" value="1"/>
</dbReference>
<comment type="caution">
    <text evidence="3">The sequence shown here is derived from an EMBL/GenBank/DDBJ whole genome shotgun (WGS) entry which is preliminary data.</text>
</comment>
<keyword evidence="4" id="KW-1185">Reference proteome</keyword>
<dbReference type="eggNOG" id="COG3291">
    <property type="taxonomic scope" value="Bacteria"/>
</dbReference>
<protein>
    <recommendedName>
        <fullName evidence="2">PKD domain-containing protein</fullName>
    </recommendedName>
</protein>
<proteinExistence type="predicted"/>
<dbReference type="SMART" id="SM00089">
    <property type="entry name" value="PKD"/>
    <property type="match status" value="1"/>
</dbReference>
<dbReference type="OrthoDB" id="1488789at2"/>
<name>A0A074LKD9_9BACT</name>
<evidence type="ECO:0000256" key="1">
    <source>
        <dbReference type="SAM" id="SignalP"/>
    </source>
</evidence>
<dbReference type="AlphaFoldDB" id="A0A074LKD9"/>
<sequence>MKRSTYLKASFGIALSLLVFTSCDDTLDGPQAIADFTYEADPNDDMTIHFTNTSQHHHSSYWLFGDGSDHSSEDSPTHTFPAGGIYEVKLAVMGNGTGNEIVREVSVIDRSLLGERIQDGNFENPENWNVYAGGSVEVTQHAFENGQLILSNGEEVESNVVVWQAIEVQANTDYVFSAQISGGGMHQSWVEFLFGDDEPEEDDDYSDNNQFSMNTWAECGIDPFEGNIVEIHCAGDGETDGIVNFEEGGTKYFAIKAGSWEGTLGPNGVTISNVSLIPADEL</sequence>
<feature type="signal peptide" evidence="1">
    <location>
        <begin position="1"/>
        <end position="24"/>
    </location>
</feature>
<dbReference type="STRING" id="1048983.EL17_09165"/>
<feature type="chain" id="PRO_5001696134" description="PKD domain-containing protein" evidence="1">
    <location>
        <begin position="25"/>
        <end position="282"/>
    </location>
</feature>
<dbReference type="CDD" id="cd00146">
    <property type="entry name" value="PKD"/>
    <property type="match status" value="1"/>
</dbReference>
<reference evidence="3 4" key="1">
    <citation type="submission" date="2014-04" db="EMBL/GenBank/DDBJ databases">
        <title>Characterization and application of a salt tolerant electro-active bacterium.</title>
        <authorList>
            <person name="Yang L."/>
            <person name="Wei S."/>
            <person name="Tay Q.X.M."/>
        </authorList>
    </citation>
    <scope>NUCLEOTIDE SEQUENCE [LARGE SCALE GENOMIC DNA]</scope>
    <source>
        <strain evidence="3 4">LY1</strain>
    </source>
</reference>
<evidence type="ECO:0000313" key="4">
    <source>
        <dbReference type="Proteomes" id="UP000027821"/>
    </source>
</evidence>
<dbReference type="Gene3D" id="2.60.40.10">
    <property type="entry name" value="Immunoglobulins"/>
    <property type="match status" value="1"/>
</dbReference>
<dbReference type="EMBL" id="JMIH01000016">
    <property type="protein sequence ID" value="KEO74292.1"/>
    <property type="molecule type" value="Genomic_DNA"/>
</dbReference>
<dbReference type="Pfam" id="PF18911">
    <property type="entry name" value="PKD_4"/>
    <property type="match status" value="1"/>
</dbReference>
<dbReference type="PROSITE" id="PS51257">
    <property type="entry name" value="PROKAR_LIPOPROTEIN"/>
    <property type="match status" value="1"/>
</dbReference>
<accession>A0A074LKD9</accession>